<reference evidence="2" key="1">
    <citation type="journal article" date="2020" name="Stud. Mycol.">
        <title>101 Dothideomycetes genomes: a test case for predicting lifestyles and emergence of pathogens.</title>
        <authorList>
            <person name="Haridas S."/>
            <person name="Albert R."/>
            <person name="Binder M."/>
            <person name="Bloem J."/>
            <person name="Labutti K."/>
            <person name="Salamov A."/>
            <person name="Andreopoulos B."/>
            <person name="Baker S."/>
            <person name="Barry K."/>
            <person name="Bills G."/>
            <person name="Bluhm B."/>
            <person name="Cannon C."/>
            <person name="Castanera R."/>
            <person name="Culley D."/>
            <person name="Daum C."/>
            <person name="Ezra D."/>
            <person name="Gonzalez J."/>
            <person name="Henrissat B."/>
            <person name="Kuo A."/>
            <person name="Liang C."/>
            <person name="Lipzen A."/>
            <person name="Lutzoni F."/>
            <person name="Magnuson J."/>
            <person name="Mondo S."/>
            <person name="Nolan M."/>
            <person name="Ohm R."/>
            <person name="Pangilinan J."/>
            <person name="Park H.-J."/>
            <person name="Ramirez L."/>
            <person name="Alfaro M."/>
            <person name="Sun H."/>
            <person name="Tritt A."/>
            <person name="Yoshinaga Y."/>
            <person name="Zwiers L.-H."/>
            <person name="Turgeon B."/>
            <person name="Goodwin S."/>
            <person name="Spatafora J."/>
            <person name="Crous P."/>
            <person name="Grigoriev I."/>
        </authorList>
    </citation>
    <scope>NUCLEOTIDE SEQUENCE</scope>
    <source>
        <strain evidence="2">ATCC 74209</strain>
    </source>
</reference>
<keyword evidence="3" id="KW-1185">Reference proteome</keyword>
<name>A0A9P4JME2_9PLEO</name>
<protein>
    <submittedName>
        <fullName evidence="2">Uncharacterized protein</fullName>
    </submittedName>
</protein>
<dbReference type="Proteomes" id="UP000799536">
    <property type="component" value="Unassembled WGS sequence"/>
</dbReference>
<dbReference type="OrthoDB" id="5389296at2759"/>
<organism evidence="2 3">
    <name type="scientific">Delitschia confertaspora ATCC 74209</name>
    <dbReference type="NCBI Taxonomy" id="1513339"/>
    <lineage>
        <taxon>Eukaryota</taxon>
        <taxon>Fungi</taxon>
        <taxon>Dikarya</taxon>
        <taxon>Ascomycota</taxon>
        <taxon>Pezizomycotina</taxon>
        <taxon>Dothideomycetes</taxon>
        <taxon>Pleosporomycetidae</taxon>
        <taxon>Pleosporales</taxon>
        <taxon>Delitschiaceae</taxon>
        <taxon>Delitschia</taxon>
    </lineage>
</organism>
<comment type="caution">
    <text evidence="2">The sequence shown here is derived from an EMBL/GenBank/DDBJ whole genome shotgun (WGS) entry which is preliminary data.</text>
</comment>
<evidence type="ECO:0000313" key="3">
    <source>
        <dbReference type="Proteomes" id="UP000799536"/>
    </source>
</evidence>
<feature type="compositionally biased region" description="Basic and acidic residues" evidence="1">
    <location>
        <begin position="161"/>
        <end position="190"/>
    </location>
</feature>
<evidence type="ECO:0000313" key="2">
    <source>
        <dbReference type="EMBL" id="KAF2200876.1"/>
    </source>
</evidence>
<sequence>MPTHTSAKPSPHRFCVPPPTTKPKPKPQSSLRHNFTAAHTPKSSLFPAQSETTPHHTPARRFVFTPARRGHTGNSPVPRDVTISSAKSEDVQIELDGDKGVGGNAQLTQRPKGGVRKLGRVESIEEPTSSSTWEQEDEDENENEDGGEDDDDDDDDGDGVEAIKTREDHLFHSHTDGTNRDPDQNQTEDKNVEDEEEDLLFRPSHAPHPSKRRRISLSPPPTARSSSPTSHQYQSQYTNHATPLRLHQHHDHFATPSTLTSAPPYRFLLPTSRTPALPSVTPINPTKPSSEFSQLPQPHHRPSFKIPVPPSLPKDTVPPPTTFSPQRKNQKYLPSGMATTLASWVIEAANTGVERAIGSWDRRPWERERERDKEEGVRVKLKVGEVRRGYDSGGGGEEERNGEGVEGVNGGVVFAKGEVDGKDGVVRIMLSGPAAKGSSSKKVGIGSTVGVRAPCWDVNVGDEKWVVGVDWIVLNS</sequence>
<feature type="compositionally biased region" description="Polar residues" evidence="1">
    <location>
        <begin position="41"/>
        <end position="52"/>
    </location>
</feature>
<feature type="compositionally biased region" description="Acidic residues" evidence="1">
    <location>
        <begin position="134"/>
        <end position="159"/>
    </location>
</feature>
<proteinExistence type="predicted"/>
<evidence type="ECO:0000256" key="1">
    <source>
        <dbReference type="SAM" id="MobiDB-lite"/>
    </source>
</evidence>
<feature type="region of interest" description="Disordered" evidence="1">
    <location>
        <begin position="1"/>
        <end position="236"/>
    </location>
</feature>
<dbReference type="EMBL" id="ML994001">
    <property type="protein sequence ID" value="KAF2200876.1"/>
    <property type="molecule type" value="Genomic_DNA"/>
</dbReference>
<gene>
    <name evidence="2" type="ORF">GQ43DRAFT_56332</name>
</gene>
<accession>A0A9P4JME2</accession>
<feature type="region of interest" description="Disordered" evidence="1">
    <location>
        <begin position="307"/>
        <end position="330"/>
    </location>
</feature>
<dbReference type="AlphaFoldDB" id="A0A9P4JME2"/>
<feature type="compositionally biased region" description="Pro residues" evidence="1">
    <location>
        <begin position="307"/>
        <end position="322"/>
    </location>
</feature>